<dbReference type="EMBL" id="CAJVPZ010002951">
    <property type="protein sequence ID" value="CAG8521858.1"/>
    <property type="molecule type" value="Genomic_DNA"/>
</dbReference>
<evidence type="ECO:0000313" key="1">
    <source>
        <dbReference type="EMBL" id="CAG8521858.1"/>
    </source>
</evidence>
<dbReference type="OrthoDB" id="10386424at2759"/>
<gene>
    <name evidence="1" type="ORF">RFULGI_LOCUS3387</name>
</gene>
<reference evidence="1" key="1">
    <citation type="submission" date="2021-06" db="EMBL/GenBank/DDBJ databases">
        <authorList>
            <person name="Kallberg Y."/>
            <person name="Tangrot J."/>
            <person name="Rosling A."/>
        </authorList>
    </citation>
    <scope>NUCLEOTIDE SEQUENCE</scope>
    <source>
        <strain evidence="1">IN212</strain>
    </source>
</reference>
<protein>
    <submittedName>
        <fullName evidence="1">5910_t:CDS:1</fullName>
    </submittedName>
</protein>
<comment type="caution">
    <text evidence="1">The sequence shown here is derived from an EMBL/GenBank/DDBJ whole genome shotgun (WGS) entry which is preliminary data.</text>
</comment>
<dbReference type="Proteomes" id="UP000789396">
    <property type="component" value="Unassembled WGS sequence"/>
</dbReference>
<sequence>MQHASLEPFIIADKYYNELANFTQKNDRPVTYLCVIDKEKLDLAEQRVNILEQKALYGTLHGMYKKAIQKTLQLKSSSSCLIKVLQEFTNEDDENDDELSSEVKILQVIKKTLLLNRVNCKILKESGAEEDQLAQNELKHRIKQIMIRENSNDVIKNVGIMVIIKKTVMFKILCFII</sequence>
<keyword evidence="2" id="KW-1185">Reference proteome</keyword>
<organism evidence="1 2">
    <name type="scientific">Racocetra fulgida</name>
    <dbReference type="NCBI Taxonomy" id="60492"/>
    <lineage>
        <taxon>Eukaryota</taxon>
        <taxon>Fungi</taxon>
        <taxon>Fungi incertae sedis</taxon>
        <taxon>Mucoromycota</taxon>
        <taxon>Glomeromycotina</taxon>
        <taxon>Glomeromycetes</taxon>
        <taxon>Diversisporales</taxon>
        <taxon>Gigasporaceae</taxon>
        <taxon>Racocetra</taxon>
    </lineage>
</organism>
<accession>A0A9N9FB86</accession>
<proteinExistence type="predicted"/>
<name>A0A9N9FB86_9GLOM</name>
<evidence type="ECO:0000313" key="2">
    <source>
        <dbReference type="Proteomes" id="UP000789396"/>
    </source>
</evidence>
<dbReference type="AlphaFoldDB" id="A0A9N9FB86"/>